<dbReference type="Gene3D" id="1.10.10.60">
    <property type="entry name" value="Homeodomain-like"/>
    <property type="match status" value="1"/>
</dbReference>
<protein>
    <submittedName>
        <fullName evidence="5">AraC family transcriptional regulator</fullName>
    </submittedName>
</protein>
<dbReference type="PROSITE" id="PS01124">
    <property type="entry name" value="HTH_ARAC_FAMILY_2"/>
    <property type="match status" value="1"/>
</dbReference>
<dbReference type="RefSeq" id="WP_115109368.1">
    <property type="nucleotide sequence ID" value="NZ_QHKS01000047.1"/>
</dbReference>
<keyword evidence="1" id="KW-0805">Transcription regulation</keyword>
<dbReference type="PANTHER" id="PTHR46796:SF7">
    <property type="entry name" value="ARAC FAMILY TRANSCRIPTIONAL REGULATOR"/>
    <property type="match status" value="1"/>
</dbReference>
<evidence type="ECO:0000256" key="2">
    <source>
        <dbReference type="ARBA" id="ARBA00023125"/>
    </source>
</evidence>
<feature type="domain" description="HTH araC/xylS-type" evidence="4">
    <location>
        <begin position="211"/>
        <end position="312"/>
    </location>
</feature>
<dbReference type="PANTHER" id="PTHR46796">
    <property type="entry name" value="HTH-TYPE TRANSCRIPTIONAL ACTIVATOR RHAS-RELATED"/>
    <property type="match status" value="1"/>
</dbReference>
<organism evidence="5 6">
    <name type="scientific">Paraburkholderia lacunae</name>
    <dbReference type="NCBI Taxonomy" id="2211104"/>
    <lineage>
        <taxon>Bacteria</taxon>
        <taxon>Pseudomonadati</taxon>
        <taxon>Pseudomonadota</taxon>
        <taxon>Betaproteobacteria</taxon>
        <taxon>Burkholderiales</taxon>
        <taxon>Burkholderiaceae</taxon>
        <taxon>Paraburkholderia</taxon>
    </lineage>
</organism>
<evidence type="ECO:0000313" key="5">
    <source>
        <dbReference type="EMBL" id="RDJ97727.1"/>
    </source>
</evidence>
<dbReference type="OrthoDB" id="9783876at2"/>
<dbReference type="Proteomes" id="UP000254875">
    <property type="component" value="Unassembled WGS sequence"/>
</dbReference>
<reference evidence="6" key="1">
    <citation type="submission" date="2018-05" db="EMBL/GenBank/DDBJ databases">
        <authorList>
            <person name="Feng T."/>
        </authorList>
    </citation>
    <scope>NUCLEOTIDE SEQUENCE [LARGE SCALE GENOMIC DNA]</scope>
    <source>
        <strain evidence="6">S27</strain>
    </source>
</reference>
<dbReference type="InterPro" id="IPR018060">
    <property type="entry name" value="HTH_AraC"/>
</dbReference>
<evidence type="ECO:0000313" key="6">
    <source>
        <dbReference type="Proteomes" id="UP000254875"/>
    </source>
</evidence>
<dbReference type="GO" id="GO:0043565">
    <property type="term" value="F:sequence-specific DNA binding"/>
    <property type="evidence" value="ECO:0007669"/>
    <property type="project" value="InterPro"/>
</dbReference>
<dbReference type="PROSITE" id="PS00041">
    <property type="entry name" value="HTH_ARAC_FAMILY_1"/>
    <property type="match status" value="1"/>
</dbReference>
<dbReference type="InterPro" id="IPR009057">
    <property type="entry name" value="Homeodomain-like_sf"/>
</dbReference>
<evidence type="ECO:0000259" key="4">
    <source>
        <dbReference type="PROSITE" id="PS01124"/>
    </source>
</evidence>
<comment type="caution">
    <text evidence="5">The sequence shown here is derived from an EMBL/GenBank/DDBJ whole genome shotgun (WGS) entry which is preliminary data.</text>
</comment>
<dbReference type="EMBL" id="QHKS01000047">
    <property type="protein sequence ID" value="RDJ97727.1"/>
    <property type="molecule type" value="Genomic_DNA"/>
</dbReference>
<keyword evidence="2" id="KW-0238">DNA-binding</keyword>
<gene>
    <name evidence="5" type="ORF">DLM46_36380</name>
</gene>
<name>A0A370MX34_9BURK</name>
<dbReference type="SUPFAM" id="SSF46689">
    <property type="entry name" value="Homeodomain-like"/>
    <property type="match status" value="2"/>
</dbReference>
<sequence length="317" mass="33992">MPRLDWLSRLLVMMPVSGQLEIRCSYGAPWRIAYDRATAGEMPYHVVLGGSAILEIPGSGAPLHLAAGDIALLSHGSEHVLHDGSGAPPLPARTREGVNVEISENAGTGDRLDMLCGRFVLAPPHDRLMRDYFPATLVVRASAQSDVSRQNATSAQLATLVGLIRAESTTTSVGGHAMLNAFSAALFTLTLRLASESGAAPFGLLALGAHPRLAPALTAMFSEPAHPWTLPELAQLCNMSRATLVRQFQDKVGRSANDLLTDIRMTLAANELMKPSTSTESVAEVVGYQSLAAFRRAFTQRMGMTPGDWRRSARIPE</sequence>
<dbReference type="Pfam" id="PF12852">
    <property type="entry name" value="Cupin_6"/>
    <property type="match status" value="1"/>
</dbReference>
<dbReference type="GO" id="GO:0003700">
    <property type="term" value="F:DNA-binding transcription factor activity"/>
    <property type="evidence" value="ECO:0007669"/>
    <property type="project" value="InterPro"/>
</dbReference>
<accession>A0A370MX34</accession>
<keyword evidence="3" id="KW-0804">Transcription</keyword>
<dbReference type="InterPro" id="IPR018062">
    <property type="entry name" value="HTH_AraC-typ_CS"/>
</dbReference>
<dbReference type="Pfam" id="PF12833">
    <property type="entry name" value="HTH_18"/>
    <property type="match status" value="1"/>
</dbReference>
<dbReference type="AlphaFoldDB" id="A0A370MX34"/>
<dbReference type="InterPro" id="IPR050204">
    <property type="entry name" value="AraC_XylS_family_regulators"/>
</dbReference>
<keyword evidence="6" id="KW-1185">Reference proteome</keyword>
<dbReference type="SMART" id="SM00342">
    <property type="entry name" value="HTH_ARAC"/>
    <property type="match status" value="1"/>
</dbReference>
<evidence type="ECO:0000256" key="3">
    <source>
        <dbReference type="ARBA" id="ARBA00023163"/>
    </source>
</evidence>
<evidence type="ECO:0000256" key="1">
    <source>
        <dbReference type="ARBA" id="ARBA00023015"/>
    </source>
</evidence>
<proteinExistence type="predicted"/>
<dbReference type="InterPro" id="IPR032783">
    <property type="entry name" value="AraC_lig"/>
</dbReference>